<keyword evidence="1" id="KW-1133">Transmembrane helix</keyword>
<evidence type="ECO:0000313" key="2">
    <source>
        <dbReference type="EMBL" id="AOM84479.1"/>
    </source>
</evidence>
<dbReference type="STRING" id="632773.BBEV_3163"/>
<feature type="transmembrane region" description="Helical" evidence="1">
    <location>
        <begin position="37"/>
        <end position="55"/>
    </location>
</feature>
<dbReference type="EMBL" id="CP012502">
    <property type="protein sequence ID" value="AOM84479.1"/>
    <property type="molecule type" value="Genomic_DNA"/>
</dbReference>
<dbReference type="RefSeq" id="WP_157101018.1">
    <property type="nucleotide sequence ID" value="NZ_CP012502.1"/>
</dbReference>
<keyword evidence="1" id="KW-0472">Membrane</keyword>
<keyword evidence="1" id="KW-0812">Transmembrane</keyword>
<dbReference type="KEGG" id="bbev:BBEV_3163"/>
<sequence length="57" mass="6496">MISVLKLIVSSLAVLFAGIIIYIVIRDGQFDWDTTGSLITTLFFLIFFRLGLNIYPR</sequence>
<accession>A0A1D7QZP6</accession>
<proteinExistence type="predicted"/>
<gene>
    <name evidence="2" type="ORF">BBEV_3163</name>
</gene>
<organism evidence="2 3">
    <name type="scientific">Salisediminibacterium beveridgei</name>
    <dbReference type="NCBI Taxonomy" id="632773"/>
    <lineage>
        <taxon>Bacteria</taxon>
        <taxon>Bacillati</taxon>
        <taxon>Bacillota</taxon>
        <taxon>Bacilli</taxon>
        <taxon>Bacillales</taxon>
        <taxon>Bacillaceae</taxon>
        <taxon>Salisediminibacterium</taxon>
    </lineage>
</organism>
<reference evidence="2 3" key="1">
    <citation type="submission" date="2015-08" db="EMBL/GenBank/DDBJ databases">
        <title>The complete genome sequence of Bacillus beveridgei MLTeJB.</title>
        <authorList>
            <person name="Hanson T.E."/>
            <person name="Mesa C."/>
            <person name="Basesman S.M."/>
            <person name="Oremland R.S."/>
        </authorList>
    </citation>
    <scope>NUCLEOTIDE SEQUENCE [LARGE SCALE GENOMIC DNA]</scope>
    <source>
        <strain evidence="2 3">MLTeJB</strain>
    </source>
</reference>
<evidence type="ECO:0000256" key="1">
    <source>
        <dbReference type="SAM" id="Phobius"/>
    </source>
</evidence>
<name>A0A1D7QZP6_9BACI</name>
<feature type="transmembrane region" description="Helical" evidence="1">
    <location>
        <begin position="7"/>
        <end position="25"/>
    </location>
</feature>
<keyword evidence="3" id="KW-1185">Reference proteome</keyword>
<dbReference type="Proteomes" id="UP000094463">
    <property type="component" value="Chromosome"/>
</dbReference>
<evidence type="ECO:0000313" key="3">
    <source>
        <dbReference type="Proteomes" id="UP000094463"/>
    </source>
</evidence>
<protein>
    <submittedName>
        <fullName evidence="2">Uncharacterized protein</fullName>
    </submittedName>
</protein>
<dbReference type="AlphaFoldDB" id="A0A1D7QZP6"/>